<dbReference type="PROSITE" id="PS51354">
    <property type="entry name" value="GLUTAREDOXIN_2"/>
    <property type="match status" value="1"/>
</dbReference>
<protein>
    <submittedName>
        <fullName evidence="1">Glutaredoxin</fullName>
    </submittedName>
</protein>
<name>A0A1H9YKL4_9BACI</name>
<reference evidence="2" key="1">
    <citation type="submission" date="2016-10" db="EMBL/GenBank/DDBJ databases">
        <authorList>
            <person name="Varghese N."/>
            <person name="Submissions S."/>
        </authorList>
    </citation>
    <scope>NUCLEOTIDE SEQUENCE [LARGE SCALE GENOMIC DNA]</scope>
    <source>
        <strain evidence="2">CGMCC 1.3566</strain>
    </source>
</reference>
<dbReference type="AlphaFoldDB" id="A0A1H9YKL4"/>
<accession>A0A1H9YKL4</accession>
<dbReference type="Proteomes" id="UP000199095">
    <property type="component" value="Unassembled WGS sequence"/>
</dbReference>
<dbReference type="InterPro" id="IPR036249">
    <property type="entry name" value="Thioredoxin-like_sf"/>
</dbReference>
<dbReference type="InterPro" id="IPR008554">
    <property type="entry name" value="Glutaredoxin-like"/>
</dbReference>
<dbReference type="InterPro" id="IPR052565">
    <property type="entry name" value="Glutaredoxin-like_YDR286C"/>
</dbReference>
<organism evidence="1 2">
    <name type="scientific">Salinibacillus kushneri</name>
    <dbReference type="NCBI Taxonomy" id="237682"/>
    <lineage>
        <taxon>Bacteria</taxon>
        <taxon>Bacillati</taxon>
        <taxon>Bacillota</taxon>
        <taxon>Bacilli</taxon>
        <taxon>Bacillales</taxon>
        <taxon>Bacillaceae</taxon>
        <taxon>Salinibacillus</taxon>
    </lineage>
</organism>
<dbReference type="PANTHER" id="PTHR33558">
    <property type="entry name" value="GLUTAREDOXIN-LIKE PROTEIN C5ORF63 HOMOLOG"/>
    <property type="match status" value="1"/>
</dbReference>
<sequence length="82" mass="9897">MSKNIIFYTKEQCPLCDEARGLLMLLQEEYDFDIEEKDIYQDDELLEKYQISIPVIQVDEEEIDGSQMNFQQIRKVFDKKLR</sequence>
<dbReference type="EMBL" id="FOHJ01000001">
    <property type="protein sequence ID" value="SES69631.1"/>
    <property type="molecule type" value="Genomic_DNA"/>
</dbReference>
<dbReference type="OrthoDB" id="32865at2"/>
<dbReference type="Gene3D" id="3.40.30.10">
    <property type="entry name" value="Glutaredoxin"/>
    <property type="match status" value="1"/>
</dbReference>
<keyword evidence="2" id="KW-1185">Reference proteome</keyword>
<evidence type="ECO:0000313" key="2">
    <source>
        <dbReference type="Proteomes" id="UP000199095"/>
    </source>
</evidence>
<dbReference type="Pfam" id="PF05768">
    <property type="entry name" value="Glrx-like"/>
    <property type="match status" value="1"/>
</dbReference>
<dbReference type="RefSeq" id="WP_093131073.1">
    <property type="nucleotide sequence ID" value="NZ_FOHJ01000001.1"/>
</dbReference>
<dbReference type="PANTHER" id="PTHR33558:SF1">
    <property type="entry name" value="GLUTAREDOXIN-LIKE PROTEIN C5ORF63 HOMOLOG"/>
    <property type="match status" value="1"/>
</dbReference>
<evidence type="ECO:0000313" key="1">
    <source>
        <dbReference type="EMBL" id="SES69631.1"/>
    </source>
</evidence>
<dbReference type="STRING" id="237682.SAMN05421676_101204"/>
<dbReference type="SUPFAM" id="SSF52833">
    <property type="entry name" value="Thioredoxin-like"/>
    <property type="match status" value="1"/>
</dbReference>
<gene>
    <name evidence="1" type="ORF">SAMN05421676_101204</name>
</gene>
<proteinExistence type="predicted"/>